<evidence type="ECO:0000256" key="2">
    <source>
        <dbReference type="ARBA" id="ARBA00022553"/>
    </source>
</evidence>
<evidence type="ECO:0000259" key="3">
    <source>
        <dbReference type="SMART" id="SM00827"/>
    </source>
</evidence>
<name>V6KX54_STRRC</name>
<dbReference type="GO" id="GO:0004312">
    <property type="term" value="F:fatty acid synthase activity"/>
    <property type="evidence" value="ECO:0007669"/>
    <property type="project" value="TreeGrafter"/>
</dbReference>
<dbReference type="SMART" id="SM00827">
    <property type="entry name" value="PKS_AT"/>
    <property type="match status" value="1"/>
</dbReference>
<evidence type="ECO:0000313" key="5">
    <source>
        <dbReference type="Proteomes" id="UP000017984"/>
    </source>
</evidence>
<dbReference type="InterPro" id="IPR016036">
    <property type="entry name" value="Malonyl_transacylase_ACP-bd"/>
</dbReference>
<gene>
    <name evidence="4" type="ORF">M878_00375</name>
</gene>
<dbReference type="OrthoDB" id="9778690at2"/>
<dbReference type="SUPFAM" id="SSF55048">
    <property type="entry name" value="Probable ACP-binding domain of malonyl-CoA ACP transacylase"/>
    <property type="match status" value="1"/>
</dbReference>
<dbReference type="Pfam" id="PF00698">
    <property type="entry name" value="Acyl_transf_1"/>
    <property type="match status" value="1"/>
</dbReference>
<dbReference type="SUPFAM" id="SSF52151">
    <property type="entry name" value="FabD/lysophospholipase-like"/>
    <property type="match status" value="1"/>
</dbReference>
<dbReference type="PATRIC" id="fig|1352936.5.peg.90"/>
<evidence type="ECO:0000313" key="4">
    <source>
        <dbReference type="EMBL" id="EST36730.1"/>
    </source>
</evidence>
<dbReference type="InterPro" id="IPR001227">
    <property type="entry name" value="Ac_transferase_dom_sf"/>
</dbReference>
<dbReference type="InterPro" id="IPR050091">
    <property type="entry name" value="PKS_NRPS_Biosynth_Enz"/>
</dbReference>
<keyword evidence="2" id="KW-0597">Phosphoprotein</keyword>
<dbReference type="GO" id="GO:0006633">
    <property type="term" value="P:fatty acid biosynthetic process"/>
    <property type="evidence" value="ECO:0007669"/>
    <property type="project" value="TreeGrafter"/>
</dbReference>
<organism evidence="4 5">
    <name type="scientific">Streptomyces roseochromogenus subsp. oscitans DS 12.976</name>
    <dbReference type="NCBI Taxonomy" id="1352936"/>
    <lineage>
        <taxon>Bacteria</taxon>
        <taxon>Bacillati</taxon>
        <taxon>Actinomycetota</taxon>
        <taxon>Actinomycetes</taxon>
        <taxon>Kitasatosporales</taxon>
        <taxon>Streptomycetaceae</taxon>
        <taxon>Streptomyces</taxon>
    </lineage>
</organism>
<dbReference type="InterPro" id="IPR016035">
    <property type="entry name" value="Acyl_Trfase/lysoPLipase"/>
</dbReference>
<dbReference type="InterPro" id="IPR014043">
    <property type="entry name" value="Acyl_transferase_dom"/>
</dbReference>
<keyword evidence="1" id="KW-0596">Phosphopantetheine</keyword>
<dbReference type="STRING" id="1352936.M878_00375"/>
<reference evidence="4 5" key="1">
    <citation type="journal article" date="2014" name="Genome Announc.">
        <title>Draft Genome Sequence of Streptomyces roseochromogenes subsp. oscitans DS 12.976, Producer of the Aminocoumarin Antibiotic Clorobiocin.</title>
        <authorList>
            <person name="Ruckert C."/>
            <person name="Kalinowski J."/>
            <person name="Heide L."/>
            <person name="Apel A.K."/>
        </authorList>
    </citation>
    <scope>NUCLEOTIDE SEQUENCE [LARGE SCALE GENOMIC DNA]</scope>
    <source>
        <strain evidence="4 5">DS 12.976</strain>
    </source>
</reference>
<sequence length="171" mass="17981">MSLAVVNSPSSSVLAGDLNTLRAIEAELTERGVFCRPVSVDVASHSRDVDLLRPELTAALGEIRPGPPAVGMLCTVCCAPLTGPELDACCWMDNLRRPVRFAESAAAMAAVGDHVSLEISPHPVLTAAIEETLTVAGATARTAASLRRHQSEAARMARAASRLFTHGARLD</sequence>
<dbReference type="Proteomes" id="UP000017984">
    <property type="component" value="Chromosome"/>
</dbReference>
<evidence type="ECO:0000256" key="1">
    <source>
        <dbReference type="ARBA" id="ARBA00022450"/>
    </source>
</evidence>
<dbReference type="HOGENOM" id="CLU_1562038_0_0_11"/>
<keyword evidence="5" id="KW-1185">Reference proteome</keyword>
<dbReference type="PANTHER" id="PTHR43775:SF37">
    <property type="entry name" value="SI:DKEY-61P9.11"/>
    <property type="match status" value="1"/>
</dbReference>
<accession>V6KX54</accession>
<dbReference type="PANTHER" id="PTHR43775">
    <property type="entry name" value="FATTY ACID SYNTHASE"/>
    <property type="match status" value="1"/>
</dbReference>
<dbReference type="AlphaFoldDB" id="V6KX54"/>
<feature type="domain" description="Malonyl-CoA:ACP transacylase (MAT)" evidence="3">
    <location>
        <begin position="1"/>
        <end position="150"/>
    </location>
</feature>
<comment type="caution">
    <text evidence="4">The sequence shown here is derived from an EMBL/GenBank/DDBJ whole genome shotgun (WGS) entry which is preliminary data.</text>
</comment>
<dbReference type="EMBL" id="AWQX01000005">
    <property type="protein sequence ID" value="EST36730.1"/>
    <property type="molecule type" value="Genomic_DNA"/>
</dbReference>
<protein>
    <recommendedName>
        <fullName evidence="3">Malonyl-CoA:ACP transacylase (MAT) domain-containing protein</fullName>
    </recommendedName>
</protein>
<dbReference type="Gene3D" id="3.40.366.10">
    <property type="entry name" value="Malonyl-Coenzyme A Acyl Carrier Protein, domain 2"/>
    <property type="match status" value="1"/>
</dbReference>
<dbReference type="Gene3D" id="3.30.70.250">
    <property type="entry name" value="Malonyl-CoA ACP transacylase, ACP-binding"/>
    <property type="match status" value="1"/>
</dbReference>
<proteinExistence type="predicted"/>